<evidence type="ECO:0000256" key="11">
    <source>
        <dbReference type="ARBA" id="ARBA00022777"/>
    </source>
</evidence>
<dbReference type="EC" id="2.7.4.9" evidence="3 17"/>
<dbReference type="InterPro" id="IPR020846">
    <property type="entry name" value="MFS_dom"/>
</dbReference>
<evidence type="ECO:0000256" key="17">
    <source>
        <dbReference type="HAMAP-Rule" id="MF_00165"/>
    </source>
</evidence>
<dbReference type="PROSITE" id="PS01331">
    <property type="entry name" value="THYMIDYLATE_KINASE"/>
    <property type="match status" value="1"/>
</dbReference>
<evidence type="ECO:0000256" key="2">
    <source>
        <dbReference type="ARBA" id="ARBA00009776"/>
    </source>
</evidence>
<keyword evidence="13 18" id="KW-1133">Transmembrane helix</keyword>
<protein>
    <recommendedName>
        <fullName evidence="4 17">Thymidylate kinase</fullName>
        <ecNumber evidence="3 17">2.7.4.9</ecNumber>
    </recommendedName>
    <alternativeName>
        <fullName evidence="17">dTMP kinase</fullName>
    </alternativeName>
</protein>
<feature type="domain" description="Major facilitator superfamily (MFS) profile" evidence="19">
    <location>
        <begin position="10"/>
        <end position="423"/>
    </location>
</feature>
<dbReference type="FunFam" id="3.40.50.300:FF:000225">
    <property type="entry name" value="Thymidylate kinase"/>
    <property type="match status" value="1"/>
</dbReference>
<organism evidence="20 21">
    <name type="scientific">Sphaerisporangium melleum</name>
    <dbReference type="NCBI Taxonomy" id="321316"/>
    <lineage>
        <taxon>Bacteria</taxon>
        <taxon>Bacillati</taxon>
        <taxon>Actinomycetota</taxon>
        <taxon>Actinomycetes</taxon>
        <taxon>Streptosporangiales</taxon>
        <taxon>Streptosporangiaceae</taxon>
        <taxon>Sphaerisporangium</taxon>
    </lineage>
</organism>
<evidence type="ECO:0000256" key="8">
    <source>
        <dbReference type="ARBA" id="ARBA00022692"/>
    </source>
</evidence>
<feature type="transmembrane region" description="Helical" evidence="18">
    <location>
        <begin position="264"/>
        <end position="284"/>
    </location>
</feature>
<dbReference type="Gene3D" id="3.40.50.300">
    <property type="entry name" value="P-loop containing nucleotide triphosphate hydrolases"/>
    <property type="match status" value="1"/>
</dbReference>
<feature type="transmembrane region" description="Helical" evidence="18">
    <location>
        <begin position="296"/>
        <end position="314"/>
    </location>
</feature>
<keyword evidence="12 17" id="KW-0067">ATP-binding</keyword>
<dbReference type="EMBL" id="BMNT01000007">
    <property type="protein sequence ID" value="GGK74188.1"/>
    <property type="molecule type" value="Genomic_DNA"/>
</dbReference>
<feature type="transmembrane region" description="Helical" evidence="18">
    <location>
        <begin position="320"/>
        <end position="344"/>
    </location>
</feature>
<dbReference type="CDD" id="cd01672">
    <property type="entry name" value="TMPK"/>
    <property type="match status" value="1"/>
</dbReference>
<dbReference type="NCBIfam" id="TIGR00041">
    <property type="entry name" value="DTMP_kinase"/>
    <property type="match status" value="1"/>
</dbReference>
<evidence type="ECO:0000259" key="19">
    <source>
        <dbReference type="PROSITE" id="PS50850"/>
    </source>
</evidence>
<dbReference type="PANTHER" id="PTHR43266">
    <property type="entry name" value="MACROLIDE-EFFLUX PROTEIN"/>
    <property type="match status" value="1"/>
</dbReference>
<dbReference type="CDD" id="cd06173">
    <property type="entry name" value="MFS_MefA_like"/>
    <property type="match status" value="1"/>
</dbReference>
<dbReference type="InterPro" id="IPR018094">
    <property type="entry name" value="Thymidylate_kinase"/>
</dbReference>
<dbReference type="InterPro" id="IPR010290">
    <property type="entry name" value="TM_effector"/>
</dbReference>
<keyword evidence="11 17" id="KW-0418">Kinase</keyword>
<evidence type="ECO:0000256" key="3">
    <source>
        <dbReference type="ARBA" id="ARBA00012980"/>
    </source>
</evidence>
<dbReference type="GO" id="GO:0005524">
    <property type="term" value="F:ATP binding"/>
    <property type="evidence" value="ECO:0007669"/>
    <property type="project" value="UniProtKB-UniRule"/>
</dbReference>
<dbReference type="GO" id="GO:0006233">
    <property type="term" value="P:dTDP biosynthetic process"/>
    <property type="evidence" value="ECO:0007669"/>
    <property type="project" value="InterPro"/>
</dbReference>
<dbReference type="Proteomes" id="UP000645217">
    <property type="component" value="Unassembled WGS sequence"/>
</dbReference>
<feature type="transmembrane region" description="Helical" evidence="18">
    <location>
        <begin position="46"/>
        <end position="70"/>
    </location>
</feature>
<keyword evidence="7 17" id="KW-0808">Transferase</keyword>
<evidence type="ECO:0000313" key="20">
    <source>
        <dbReference type="EMBL" id="GGK74188.1"/>
    </source>
</evidence>
<dbReference type="InterPro" id="IPR027417">
    <property type="entry name" value="P-loop_NTPase"/>
</dbReference>
<evidence type="ECO:0000256" key="14">
    <source>
        <dbReference type="ARBA" id="ARBA00023136"/>
    </source>
</evidence>
<dbReference type="PANTHER" id="PTHR43266:SF2">
    <property type="entry name" value="MAJOR FACILITATOR SUPERFAMILY (MFS) PROFILE DOMAIN-CONTAINING PROTEIN"/>
    <property type="match status" value="1"/>
</dbReference>
<dbReference type="AlphaFoldDB" id="A0A917QXR3"/>
<reference evidence="20" key="1">
    <citation type="journal article" date="2014" name="Int. J. Syst. Evol. Microbiol.">
        <title>Complete genome sequence of Corynebacterium casei LMG S-19264T (=DSM 44701T), isolated from a smear-ripened cheese.</title>
        <authorList>
            <consortium name="US DOE Joint Genome Institute (JGI-PGF)"/>
            <person name="Walter F."/>
            <person name="Albersmeier A."/>
            <person name="Kalinowski J."/>
            <person name="Ruckert C."/>
        </authorList>
    </citation>
    <scope>NUCLEOTIDE SEQUENCE</scope>
    <source>
        <strain evidence="20">JCM 13064</strain>
    </source>
</reference>
<evidence type="ECO:0000256" key="15">
    <source>
        <dbReference type="ARBA" id="ARBA00048743"/>
    </source>
</evidence>
<dbReference type="PROSITE" id="PS50850">
    <property type="entry name" value="MFS"/>
    <property type="match status" value="1"/>
</dbReference>
<feature type="transmembrane region" description="Helical" evidence="18">
    <location>
        <begin position="139"/>
        <end position="160"/>
    </location>
</feature>
<dbReference type="GO" id="GO:0004798">
    <property type="term" value="F:dTMP kinase activity"/>
    <property type="evidence" value="ECO:0007669"/>
    <property type="project" value="UniProtKB-UniRule"/>
</dbReference>
<dbReference type="Gene3D" id="1.20.1250.20">
    <property type="entry name" value="MFS general substrate transporter like domains"/>
    <property type="match status" value="2"/>
</dbReference>
<evidence type="ECO:0000256" key="1">
    <source>
        <dbReference type="ARBA" id="ARBA00004651"/>
    </source>
</evidence>
<dbReference type="SUPFAM" id="SSF103473">
    <property type="entry name" value="MFS general substrate transporter"/>
    <property type="match status" value="1"/>
</dbReference>
<feature type="binding site" evidence="17">
    <location>
        <begin position="458"/>
        <end position="465"/>
    </location>
    <ligand>
        <name>ATP</name>
        <dbReference type="ChEBI" id="CHEBI:30616"/>
    </ligand>
</feature>
<name>A0A917QXR3_9ACTN</name>
<comment type="caution">
    <text evidence="20">The sequence shown here is derived from an EMBL/GenBank/DDBJ whole genome shotgun (WGS) entry which is preliminary data.</text>
</comment>
<evidence type="ECO:0000256" key="5">
    <source>
        <dbReference type="ARBA" id="ARBA00022448"/>
    </source>
</evidence>
<dbReference type="GO" id="GO:0022857">
    <property type="term" value="F:transmembrane transporter activity"/>
    <property type="evidence" value="ECO:0007669"/>
    <property type="project" value="InterPro"/>
</dbReference>
<dbReference type="Pfam" id="PF05977">
    <property type="entry name" value="MFS_3"/>
    <property type="match status" value="1"/>
</dbReference>
<evidence type="ECO:0000256" key="10">
    <source>
        <dbReference type="ARBA" id="ARBA00022741"/>
    </source>
</evidence>
<keyword evidence="10 17" id="KW-0547">Nucleotide-binding</keyword>
<evidence type="ECO:0000256" key="9">
    <source>
        <dbReference type="ARBA" id="ARBA00022727"/>
    </source>
</evidence>
<keyword evidence="21" id="KW-1185">Reference proteome</keyword>
<comment type="function">
    <text evidence="16 17">Phosphorylation of dTMP to form dTDP in both de novo and salvage pathways of dTTP synthesis.</text>
</comment>
<evidence type="ECO:0000256" key="6">
    <source>
        <dbReference type="ARBA" id="ARBA00022475"/>
    </source>
</evidence>
<dbReference type="HAMAP" id="MF_00165">
    <property type="entry name" value="Thymidylate_kinase"/>
    <property type="match status" value="1"/>
</dbReference>
<dbReference type="InterPro" id="IPR036259">
    <property type="entry name" value="MFS_trans_sf"/>
</dbReference>
<dbReference type="InterPro" id="IPR039430">
    <property type="entry name" value="Thymidylate_kin-like_dom"/>
</dbReference>
<keyword evidence="8 18" id="KW-0812">Transmembrane</keyword>
<dbReference type="GO" id="GO:0005886">
    <property type="term" value="C:plasma membrane"/>
    <property type="evidence" value="ECO:0007669"/>
    <property type="project" value="UniProtKB-SubCell"/>
</dbReference>
<evidence type="ECO:0000256" key="7">
    <source>
        <dbReference type="ARBA" id="ARBA00022679"/>
    </source>
</evidence>
<feature type="transmembrane region" description="Helical" evidence="18">
    <location>
        <begin position="365"/>
        <end position="391"/>
    </location>
</feature>
<comment type="catalytic activity">
    <reaction evidence="15 17">
        <text>dTMP + ATP = dTDP + ADP</text>
        <dbReference type="Rhea" id="RHEA:13517"/>
        <dbReference type="ChEBI" id="CHEBI:30616"/>
        <dbReference type="ChEBI" id="CHEBI:58369"/>
        <dbReference type="ChEBI" id="CHEBI:63528"/>
        <dbReference type="ChEBI" id="CHEBI:456216"/>
        <dbReference type="EC" id="2.7.4.9"/>
    </reaction>
</comment>
<comment type="similarity">
    <text evidence="2 17">Belongs to the thymidylate kinase family.</text>
</comment>
<keyword evidence="14 18" id="KW-0472">Membrane</keyword>
<dbReference type="SUPFAM" id="SSF52540">
    <property type="entry name" value="P-loop containing nucleoside triphosphate hydrolases"/>
    <property type="match status" value="1"/>
</dbReference>
<sequence length="671" mass="72010">MLANAPFRRLWTAMAVCSLGDWLNIIAITAFAAFLTRGAGYQAQSLAIGGVFVVKMLPAIVLGPLAGVFADRFDRRMTMFLADLLRFVLVLSIPLVGSYQWIIIATLLVECVNLFWVPAKDATVPNLVPKDRLEEANQLNLLVTYGTAPVAAALFAVLSAGIEVLGKAVPGMAVEPARPALILNAVAYLVSAFLIFTLRSIPKEHTLRVATPSVLRQIIDGWRFVGGDRMVRGLVIGMLGAFAAGGAVIGVAKVYVVALGGGDAAYGMVFAAVFAGMAAGMFFGPRLLGELSRRRLFGLAIITAGVVLAGIALIHNLVIVVLLTVVLGACAGIAWIIGYTLIGLEVEDGIRGRTFSFLQSMARVTLLLVVAVAPVLAGLFGEHIIAVGAALEYHFDGPNLVMLIGALVAVAVGALALRHMDDRREVPIASDLMAAVRGERYVPAPAEPDHGVFIAFEGGEGSGKTTQSRLLAIWLRDQGFDVVQTRQPGSTKVGMRLRAILLDAAHQGLSARSETLLYAADRAEHVEKVIRPALHRGAMVVCDRYVDSSLAYQGAGRELDQRDVVKVNSWATGGLMPDLTVLIDVPPSVGLARMASPADRIEAEPLEFHERVRREFRALAAAEPDRYFVVDGQRTQEEISRLIQDRVREILPDPVPQETEAITGTMPIIRD</sequence>
<feature type="transmembrane region" description="Helical" evidence="18">
    <location>
        <begin position="397"/>
        <end position="417"/>
    </location>
</feature>
<evidence type="ECO:0000256" key="12">
    <source>
        <dbReference type="ARBA" id="ARBA00022840"/>
    </source>
</evidence>
<comment type="subcellular location">
    <subcellularLocation>
        <location evidence="1">Cell membrane</location>
        <topology evidence="1">Multi-pass membrane protein</topology>
    </subcellularLocation>
</comment>
<feature type="transmembrane region" description="Helical" evidence="18">
    <location>
        <begin position="180"/>
        <end position="198"/>
    </location>
</feature>
<dbReference type="GO" id="GO:0006235">
    <property type="term" value="P:dTTP biosynthetic process"/>
    <property type="evidence" value="ECO:0007669"/>
    <property type="project" value="UniProtKB-UniRule"/>
</dbReference>
<feature type="transmembrane region" description="Helical" evidence="18">
    <location>
        <begin position="12"/>
        <end position="34"/>
    </location>
</feature>
<evidence type="ECO:0000256" key="18">
    <source>
        <dbReference type="SAM" id="Phobius"/>
    </source>
</evidence>
<dbReference type="Pfam" id="PF02223">
    <property type="entry name" value="Thymidylate_kin"/>
    <property type="match status" value="1"/>
</dbReference>
<keyword evidence="5" id="KW-0813">Transport</keyword>
<gene>
    <name evidence="17" type="primary">tmk</name>
    <name evidence="20" type="ORF">GCM10007964_16310</name>
</gene>
<proteinExistence type="inferred from homology"/>
<evidence type="ECO:0000256" key="4">
    <source>
        <dbReference type="ARBA" id="ARBA00017144"/>
    </source>
</evidence>
<evidence type="ECO:0000313" key="21">
    <source>
        <dbReference type="Proteomes" id="UP000645217"/>
    </source>
</evidence>
<evidence type="ECO:0000256" key="13">
    <source>
        <dbReference type="ARBA" id="ARBA00022989"/>
    </source>
</evidence>
<keyword evidence="9 17" id="KW-0545">Nucleotide biosynthesis</keyword>
<accession>A0A917QXR3</accession>
<keyword evidence="6" id="KW-1003">Cell membrane</keyword>
<evidence type="ECO:0000256" key="16">
    <source>
        <dbReference type="ARBA" id="ARBA00057735"/>
    </source>
</evidence>
<feature type="transmembrane region" description="Helical" evidence="18">
    <location>
        <begin position="233"/>
        <end position="258"/>
    </location>
</feature>
<reference evidence="20" key="2">
    <citation type="submission" date="2020-09" db="EMBL/GenBank/DDBJ databases">
        <authorList>
            <person name="Sun Q."/>
            <person name="Ohkuma M."/>
        </authorList>
    </citation>
    <scope>NUCLEOTIDE SEQUENCE</scope>
    <source>
        <strain evidence="20">JCM 13064</strain>
    </source>
</reference>
<dbReference type="InterPro" id="IPR018095">
    <property type="entry name" value="Thymidylate_kin_CS"/>
</dbReference>